<gene>
    <name evidence="7" type="ORF">UABAM_05640</name>
</gene>
<dbReference type="SUPFAM" id="SSF56112">
    <property type="entry name" value="Protein kinase-like (PK-like)"/>
    <property type="match status" value="1"/>
</dbReference>
<reference evidence="7 8" key="1">
    <citation type="submission" date="2019-08" db="EMBL/GenBank/DDBJ databases">
        <title>Complete genome sequence of Candidatus Uab amorphum.</title>
        <authorList>
            <person name="Shiratori T."/>
            <person name="Suzuki S."/>
            <person name="Kakizawa Y."/>
            <person name="Ishida K."/>
        </authorList>
    </citation>
    <scope>NUCLEOTIDE SEQUENCE [LARGE SCALE GENOMIC DNA]</scope>
    <source>
        <strain evidence="7 8">SRT547</strain>
    </source>
</reference>
<keyword evidence="8" id="KW-1185">Reference proteome</keyword>
<evidence type="ECO:0000259" key="6">
    <source>
        <dbReference type="PROSITE" id="PS50011"/>
    </source>
</evidence>
<dbReference type="Gene3D" id="3.30.200.20">
    <property type="entry name" value="Phosphorylase Kinase, domain 1"/>
    <property type="match status" value="1"/>
</dbReference>
<keyword evidence="1" id="KW-0808">Transferase</keyword>
<proteinExistence type="predicted"/>
<dbReference type="EMBL" id="AP019860">
    <property type="protein sequence ID" value="BBM87237.1"/>
    <property type="molecule type" value="Genomic_DNA"/>
</dbReference>
<protein>
    <submittedName>
        <fullName evidence="7">Serine/threonine protein kinase</fullName>
    </submittedName>
</protein>
<keyword evidence="5" id="KW-1133">Transmembrane helix</keyword>
<dbReference type="Gene3D" id="1.10.510.10">
    <property type="entry name" value="Transferase(Phosphotransferase) domain 1"/>
    <property type="match status" value="1"/>
</dbReference>
<keyword evidence="2" id="KW-0547">Nucleotide-binding</keyword>
<keyword evidence="4" id="KW-0067">ATP-binding</keyword>
<keyword evidence="5" id="KW-0812">Transmembrane</keyword>
<keyword evidence="7" id="KW-0723">Serine/threonine-protein kinase</keyword>
<dbReference type="AlphaFoldDB" id="A0A5S9IT35"/>
<dbReference type="OrthoDB" id="6111975at2"/>
<evidence type="ECO:0000256" key="1">
    <source>
        <dbReference type="ARBA" id="ARBA00022679"/>
    </source>
</evidence>
<dbReference type="Proteomes" id="UP000326354">
    <property type="component" value="Chromosome"/>
</dbReference>
<feature type="transmembrane region" description="Helical" evidence="5">
    <location>
        <begin position="39"/>
        <end position="57"/>
    </location>
</feature>
<dbReference type="RefSeq" id="WP_151971263.1">
    <property type="nucleotide sequence ID" value="NZ_AP019860.1"/>
</dbReference>
<evidence type="ECO:0000256" key="4">
    <source>
        <dbReference type="ARBA" id="ARBA00022840"/>
    </source>
</evidence>
<dbReference type="PANTHER" id="PTHR43289:SF6">
    <property type="entry name" value="SERINE_THREONINE-PROTEIN KINASE NEKL-3"/>
    <property type="match status" value="1"/>
</dbReference>
<evidence type="ECO:0000256" key="5">
    <source>
        <dbReference type="SAM" id="Phobius"/>
    </source>
</evidence>
<keyword evidence="3 7" id="KW-0418">Kinase</keyword>
<dbReference type="InterPro" id="IPR000719">
    <property type="entry name" value="Prot_kinase_dom"/>
</dbReference>
<name>A0A5S9IT35_UABAM</name>
<feature type="transmembrane region" description="Helical" evidence="5">
    <location>
        <begin position="154"/>
        <end position="172"/>
    </location>
</feature>
<feature type="transmembrane region" description="Helical" evidence="5">
    <location>
        <begin position="63"/>
        <end position="83"/>
    </location>
</feature>
<accession>A0A5S9IT35</accession>
<evidence type="ECO:0000256" key="2">
    <source>
        <dbReference type="ARBA" id="ARBA00022741"/>
    </source>
</evidence>
<feature type="transmembrane region" description="Helical" evidence="5">
    <location>
        <begin position="95"/>
        <end position="117"/>
    </location>
</feature>
<dbReference type="InterPro" id="IPR011009">
    <property type="entry name" value="Kinase-like_dom_sf"/>
</dbReference>
<dbReference type="KEGG" id="uam:UABAM_05640"/>
<dbReference type="PANTHER" id="PTHR43289">
    <property type="entry name" value="MITOGEN-ACTIVATED PROTEIN KINASE KINASE KINASE 20-RELATED"/>
    <property type="match status" value="1"/>
</dbReference>
<evidence type="ECO:0000313" key="7">
    <source>
        <dbReference type="EMBL" id="BBM87237.1"/>
    </source>
</evidence>
<dbReference type="SMART" id="SM00220">
    <property type="entry name" value="S_TKc"/>
    <property type="match status" value="1"/>
</dbReference>
<feature type="transmembrane region" description="Helical" evidence="5">
    <location>
        <begin position="129"/>
        <end position="147"/>
    </location>
</feature>
<organism evidence="7 8">
    <name type="scientific">Uabimicrobium amorphum</name>
    <dbReference type="NCBI Taxonomy" id="2596890"/>
    <lineage>
        <taxon>Bacteria</taxon>
        <taxon>Pseudomonadati</taxon>
        <taxon>Planctomycetota</taxon>
        <taxon>Candidatus Uabimicrobiia</taxon>
        <taxon>Candidatus Uabimicrobiales</taxon>
        <taxon>Candidatus Uabimicrobiaceae</taxon>
        <taxon>Candidatus Uabimicrobium</taxon>
    </lineage>
</organism>
<dbReference type="GO" id="GO:0005524">
    <property type="term" value="F:ATP binding"/>
    <property type="evidence" value="ECO:0007669"/>
    <property type="project" value="UniProtKB-KW"/>
</dbReference>
<sequence length="517" mass="58968">MIETVECEYKCNKDVKFQTTTPVNNSILDKDLLQKRLKAVSFVMFFGVAIFYIRGLYAQDQPMGQQLVTLCLLAVSTGVLMIRPFSLRFLRMMEVFVFGSMVLLLIAKYFSVIIAMGNKGDFAAVTLNQVYLCSGLVNIIVVYGLFLPNNWRRTLVFVAVTASGYFVTAIWVNFSHNSLDLVNLWTVTYFLFGAIISCSGSYVIYSLRKEVLDAKNVGRYKLIDKLASGGMGEVWHAEHQMLARPAAVKLVRPDVNETSEDAVVRFEREAEAIAKLDSPHTVQIYDFGITNSGDFYYAMELLKGLDLDDFVDKYGHFPIARGVYVLQQICKSLMEAHNKGLVHRDIKPGNIFLSRRGCEYDFVKVLDFGMVKRDWDSQKITQENVINGTPTFIAPEMIHREKGDIDARTDIYLLGCVAYWIFTGRFVFFKDNILATVLAHASSEPKRICEFIEDFPEELDDLVMRCLEKEPENRPASVKDVYVGLEKLGYAREWNQVLAEEWWRANILGAESTTYWQ</sequence>
<dbReference type="PROSITE" id="PS50011">
    <property type="entry name" value="PROTEIN_KINASE_DOM"/>
    <property type="match status" value="1"/>
</dbReference>
<dbReference type="Pfam" id="PF00069">
    <property type="entry name" value="Pkinase"/>
    <property type="match status" value="1"/>
</dbReference>
<evidence type="ECO:0000313" key="8">
    <source>
        <dbReference type="Proteomes" id="UP000326354"/>
    </source>
</evidence>
<dbReference type="CDD" id="cd14014">
    <property type="entry name" value="STKc_PknB_like"/>
    <property type="match status" value="1"/>
</dbReference>
<feature type="transmembrane region" description="Helical" evidence="5">
    <location>
        <begin position="184"/>
        <end position="205"/>
    </location>
</feature>
<feature type="domain" description="Protein kinase" evidence="6">
    <location>
        <begin position="220"/>
        <end position="488"/>
    </location>
</feature>
<dbReference type="InterPro" id="IPR008271">
    <property type="entry name" value="Ser/Thr_kinase_AS"/>
</dbReference>
<keyword evidence="5" id="KW-0472">Membrane</keyword>
<dbReference type="GO" id="GO:0004674">
    <property type="term" value="F:protein serine/threonine kinase activity"/>
    <property type="evidence" value="ECO:0007669"/>
    <property type="project" value="UniProtKB-KW"/>
</dbReference>
<dbReference type="PROSITE" id="PS00108">
    <property type="entry name" value="PROTEIN_KINASE_ST"/>
    <property type="match status" value="1"/>
</dbReference>
<evidence type="ECO:0000256" key="3">
    <source>
        <dbReference type="ARBA" id="ARBA00022777"/>
    </source>
</evidence>